<comment type="caution">
    <text evidence="4">The sequence shown here is derived from an EMBL/GenBank/DDBJ whole genome shotgun (WGS) entry which is preliminary data.</text>
</comment>
<keyword evidence="2" id="KW-1133">Transmembrane helix</keyword>
<feature type="region of interest" description="Disordered" evidence="1">
    <location>
        <begin position="206"/>
        <end position="225"/>
    </location>
</feature>
<feature type="signal peptide" evidence="3">
    <location>
        <begin position="1"/>
        <end position="19"/>
    </location>
</feature>
<evidence type="ECO:0000256" key="1">
    <source>
        <dbReference type="SAM" id="MobiDB-lite"/>
    </source>
</evidence>
<gene>
    <name evidence="4" type="ORF">WA026_011673</name>
</gene>
<keyword evidence="2" id="KW-0472">Membrane</keyword>
<dbReference type="SUPFAM" id="SSF49265">
    <property type="entry name" value="Fibronectin type III"/>
    <property type="match status" value="1"/>
</dbReference>
<dbReference type="InterPro" id="IPR013783">
    <property type="entry name" value="Ig-like_fold"/>
</dbReference>
<sequence>MSFLLSDLVLIALLLFARATPEKPRSCIYGDISKEGNVKVICVPGRDGGLPQTFILEVKEVAVPTVGVQPPGATTLSDQGEAEPILAYRVLGERPEFELRSLQPGREYLVSVYAENAKGRSPSQDVLPSIKMPAGHEENETGNLTLKIVQGSTKLVQNSATNLTPIYVVLTSCAVILVVVIITAVSILACRKPTTQVVRRPKSTRCVKSGPEDFEGNSEAGFGEGFHRRSAQYRASMYGPPPEEVEMRISRMIDSEY</sequence>
<dbReference type="EMBL" id="JARQZJ010000065">
    <property type="protein sequence ID" value="KAK9880426.1"/>
    <property type="molecule type" value="Genomic_DNA"/>
</dbReference>
<evidence type="ECO:0000313" key="4">
    <source>
        <dbReference type="EMBL" id="KAK9880426.1"/>
    </source>
</evidence>
<evidence type="ECO:0000313" key="5">
    <source>
        <dbReference type="Proteomes" id="UP001431783"/>
    </source>
</evidence>
<evidence type="ECO:0000256" key="2">
    <source>
        <dbReference type="SAM" id="Phobius"/>
    </source>
</evidence>
<protein>
    <recommendedName>
        <fullName evidence="6">Fibronectin type-III domain-containing protein</fullName>
    </recommendedName>
</protein>
<dbReference type="Gene3D" id="2.60.40.10">
    <property type="entry name" value="Immunoglobulins"/>
    <property type="match status" value="1"/>
</dbReference>
<keyword evidence="5" id="KW-1185">Reference proteome</keyword>
<accession>A0AAW1UL03</accession>
<dbReference type="InterPro" id="IPR003961">
    <property type="entry name" value="FN3_dom"/>
</dbReference>
<dbReference type="CDD" id="cd00063">
    <property type="entry name" value="FN3"/>
    <property type="match status" value="1"/>
</dbReference>
<feature type="transmembrane region" description="Helical" evidence="2">
    <location>
        <begin position="166"/>
        <end position="190"/>
    </location>
</feature>
<dbReference type="InterPro" id="IPR036116">
    <property type="entry name" value="FN3_sf"/>
</dbReference>
<reference evidence="4 5" key="1">
    <citation type="submission" date="2023-03" db="EMBL/GenBank/DDBJ databases">
        <title>Genome insight into feeding habits of ladybird beetles.</title>
        <authorList>
            <person name="Li H.-S."/>
            <person name="Huang Y.-H."/>
            <person name="Pang H."/>
        </authorList>
    </citation>
    <scope>NUCLEOTIDE SEQUENCE [LARGE SCALE GENOMIC DNA]</scope>
    <source>
        <strain evidence="4">SYSU_2023b</strain>
        <tissue evidence="4">Whole body</tissue>
    </source>
</reference>
<keyword evidence="2" id="KW-0812">Transmembrane</keyword>
<name>A0AAW1UL03_9CUCU</name>
<organism evidence="4 5">
    <name type="scientific">Henosepilachna vigintioctopunctata</name>
    <dbReference type="NCBI Taxonomy" id="420089"/>
    <lineage>
        <taxon>Eukaryota</taxon>
        <taxon>Metazoa</taxon>
        <taxon>Ecdysozoa</taxon>
        <taxon>Arthropoda</taxon>
        <taxon>Hexapoda</taxon>
        <taxon>Insecta</taxon>
        <taxon>Pterygota</taxon>
        <taxon>Neoptera</taxon>
        <taxon>Endopterygota</taxon>
        <taxon>Coleoptera</taxon>
        <taxon>Polyphaga</taxon>
        <taxon>Cucujiformia</taxon>
        <taxon>Coccinelloidea</taxon>
        <taxon>Coccinellidae</taxon>
        <taxon>Epilachninae</taxon>
        <taxon>Epilachnini</taxon>
        <taxon>Henosepilachna</taxon>
    </lineage>
</organism>
<dbReference type="Proteomes" id="UP001431783">
    <property type="component" value="Unassembled WGS sequence"/>
</dbReference>
<dbReference type="AlphaFoldDB" id="A0AAW1UL03"/>
<proteinExistence type="predicted"/>
<feature type="chain" id="PRO_5043508874" description="Fibronectin type-III domain-containing protein" evidence="3">
    <location>
        <begin position="20"/>
        <end position="257"/>
    </location>
</feature>
<keyword evidence="3" id="KW-0732">Signal</keyword>
<evidence type="ECO:0000256" key="3">
    <source>
        <dbReference type="SAM" id="SignalP"/>
    </source>
</evidence>
<evidence type="ECO:0008006" key="6">
    <source>
        <dbReference type="Google" id="ProtNLM"/>
    </source>
</evidence>